<protein>
    <submittedName>
        <fullName evidence="4">Uncharacterized protein (TIGR02679 family)</fullName>
    </submittedName>
</protein>
<feature type="domain" description="DUF2399" evidence="2">
    <location>
        <begin position="241"/>
        <end position="384"/>
    </location>
</feature>
<dbReference type="AlphaFoldDB" id="A0A542DGR3"/>
<feature type="domain" description="Conserved hypothetical protein CHP02679 N terminus" evidence="3">
    <location>
        <begin position="22"/>
        <end position="217"/>
    </location>
</feature>
<feature type="region of interest" description="Disordered" evidence="1">
    <location>
        <begin position="393"/>
        <end position="421"/>
    </location>
</feature>
<evidence type="ECO:0000256" key="1">
    <source>
        <dbReference type="SAM" id="MobiDB-lite"/>
    </source>
</evidence>
<organism evidence="4 5">
    <name type="scientific">Amycolatopsis cihanbeyliensis</name>
    <dbReference type="NCBI Taxonomy" id="1128664"/>
    <lineage>
        <taxon>Bacteria</taxon>
        <taxon>Bacillati</taxon>
        <taxon>Actinomycetota</taxon>
        <taxon>Actinomycetes</taxon>
        <taxon>Pseudonocardiales</taxon>
        <taxon>Pseudonocardiaceae</taxon>
        <taxon>Amycolatopsis</taxon>
    </lineage>
</organism>
<sequence>MLEAVRRRARRGHATERGVLREPLTAAQRAEVARLLGTPWDVAGGPVRLQDLGSALAEHGLTVRGFVEALDGEELVDQRALRAEREAAATREVAAVVELMGTVGIEAELTRTWLTEAGLPRGGTGELLDLAERVARVLRRLPIQPPQRLAGLAAAEFANAHALDYREELGRALVRLIALVHDLPRPMRAGRDWRRAWAAAGVLCDGVSSRALALNLPLAGDAAAVRWFDVAPGEPVWVSLRSITGSWTAPTGTTVFVCENPTVLEAGADELGADCPPLVCTDGIPSIAALDLVSGLAAAGCEILARADVDESGFVVVEQVRSAAPAARLWRFDPATYARHFGLTEVSDRPDTGEVTLRHLRDLHARHGIALHEEAILDQLLADLGEFGRAGASARNASTDSTAGGGVRGGGCGDVDDPGLR</sequence>
<dbReference type="Pfam" id="PF11796">
    <property type="entry name" value="DUF3323"/>
    <property type="match status" value="1"/>
</dbReference>
<evidence type="ECO:0000313" key="5">
    <source>
        <dbReference type="Proteomes" id="UP000320876"/>
    </source>
</evidence>
<comment type="caution">
    <text evidence="4">The sequence shown here is derived from an EMBL/GenBank/DDBJ whole genome shotgun (WGS) entry which is preliminary data.</text>
</comment>
<proteinExistence type="predicted"/>
<dbReference type="EMBL" id="VFML01000001">
    <property type="protein sequence ID" value="TQJ02277.1"/>
    <property type="molecule type" value="Genomic_DNA"/>
</dbReference>
<gene>
    <name evidence="4" type="ORF">FB471_2000</name>
</gene>
<evidence type="ECO:0000259" key="2">
    <source>
        <dbReference type="Pfam" id="PF09664"/>
    </source>
</evidence>
<dbReference type="InterPro" id="IPR024465">
    <property type="entry name" value="DUF2399"/>
</dbReference>
<dbReference type="InterPro" id="IPR024466">
    <property type="entry name" value="CHP02679_N"/>
</dbReference>
<dbReference type="Pfam" id="PF09664">
    <property type="entry name" value="DUF2399"/>
    <property type="match status" value="1"/>
</dbReference>
<dbReference type="Proteomes" id="UP000320876">
    <property type="component" value="Unassembled WGS sequence"/>
</dbReference>
<keyword evidence="5" id="KW-1185">Reference proteome</keyword>
<name>A0A542DGR3_AMYCI</name>
<reference evidence="4 5" key="1">
    <citation type="submission" date="2019-06" db="EMBL/GenBank/DDBJ databases">
        <title>Sequencing the genomes of 1000 actinobacteria strains.</title>
        <authorList>
            <person name="Klenk H.-P."/>
        </authorList>
    </citation>
    <scope>NUCLEOTIDE SEQUENCE [LARGE SCALE GENOMIC DNA]</scope>
    <source>
        <strain evidence="4 5">DSM 45679</strain>
    </source>
</reference>
<feature type="compositionally biased region" description="Gly residues" evidence="1">
    <location>
        <begin position="403"/>
        <end position="413"/>
    </location>
</feature>
<accession>A0A542DGR3</accession>
<evidence type="ECO:0000313" key="4">
    <source>
        <dbReference type="EMBL" id="TQJ02277.1"/>
    </source>
</evidence>
<evidence type="ECO:0000259" key="3">
    <source>
        <dbReference type="Pfam" id="PF11796"/>
    </source>
</evidence>